<keyword evidence="2" id="KW-1133">Transmembrane helix</keyword>
<accession>A0ABD2Y7B8</accession>
<evidence type="ECO:0000256" key="1">
    <source>
        <dbReference type="ARBA" id="ARBA00022692"/>
    </source>
</evidence>
<dbReference type="Proteomes" id="UP001630127">
    <property type="component" value="Unassembled WGS sequence"/>
</dbReference>
<reference evidence="4 6" key="1">
    <citation type="submission" date="2024-11" db="EMBL/GenBank/DDBJ databases">
        <title>A near-complete genome assembly of Cinchona calisaya.</title>
        <authorList>
            <person name="Lian D.C."/>
            <person name="Zhao X.W."/>
            <person name="Wei L."/>
        </authorList>
    </citation>
    <scope>NUCLEOTIDE SEQUENCE [LARGE SCALE GENOMIC DNA]</scope>
    <source>
        <tissue evidence="4">Nenye</tissue>
    </source>
</reference>
<evidence type="ECO:0000256" key="2">
    <source>
        <dbReference type="ARBA" id="ARBA00022989"/>
    </source>
</evidence>
<sequence length="99" mass="11999">MIDIQKALILHHVRIAATIRYFNLEDRFFNKNLDLLDDYSRVAFYNFATMEWIRARINFLRNKVLKEENMAEEEDNPNTNPFHCCRVVKCNMRIIIYQV</sequence>
<gene>
    <name evidence="4" type="ORF">ACH5RR_036529</name>
    <name evidence="5" type="ORF">ACH5RR_036535</name>
</gene>
<comment type="caution">
    <text evidence="4">The sequence shown here is derived from an EMBL/GenBank/DDBJ whole genome shotgun (WGS) entry which is preliminary data.</text>
</comment>
<dbReference type="AlphaFoldDB" id="A0ABD2Y7B8"/>
<dbReference type="EMBL" id="JBJUIK010000015">
    <property type="protein sequence ID" value="KAL3502086.1"/>
    <property type="molecule type" value="Genomic_DNA"/>
</dbReference>
<evidence type="ECO:0000313" key="6">
    <source>
        <dbReference type="Proteomes" id="UP001630127"/>
    </source>
</evidence>
<evidence type="ECO:0000313" key="4">
    <source>
        <dbReference type="EMBL" id="KAL3502080.1"/>
    </source>
</evidence>
<dbReference type="EMBL" id="JBJUIK010000015">
    <property type="protein sequence ID" value="KAL3502080.1"/>
    <property type="molecule type" value="Genomic_DNA"/>
</dbReference>
<keyword evidence="3" id="KW-0472">Membrane</keyword>
<evidence type="ECO:0000313" key="5">
    <source>
        <dbReference type="EMBL" id="KAL3502086.1"/>
    </source>
</evidence>
<proteinExistence type="predicted"/>
<evidence type="ECO:0000256" key="3">
    <source>
        <dbReference type="ARBA" id="ARBA00023136"/>
    </source>
</evidence>
<keyword evidence="1" id="KW-0812">Transmembrane</keyword>
<name>A0ABD2Y7B8_9GENT</name>
<protein>
    <submittedName>
        <fullName evidence="4">Uncharacterized protein</fullName>
    </submittedName>
</protein>
<keyword evidence="6" id="KW-1185">Reference proteome</keyword>
<dbReference type="InterPro" id="IPR036640">
    <property type="entry name" value="ABC1_TM_sf"/>
</dbReference>
<dbReference type="SUPFAM" id="SSF90123">
    <property type="entry name" value="ABC transporter transmembrane region"/>
    <property type="match status" value="1"/>
</dbReference>
<organism evidence="4 6">
    <name type="scientific">Cinchona calisaya</name>
    <dbReference type="NCBI Taxonomy" id="153742"/>
    <lineage>
        <taxon>Eukaryota</taxon>
        <taxon>Viridiplantae</taxon>
        <taxon>Streptophyta</taxon>
        <taxon>Embryophyta</taxon>
        <taxon>Tracheophyta</taxon>
        <taxon>Spermatophyta</taxon>
        <taxon>Magnoliopsida</taxon>
        <taxon>eudicotyledons</taxon>
        <taxon>Gunneridae</taxon>
        <taxon>Pentapetalae</taxon>
        <taxon>asterids</taxon>
        <taxon>lamiids</taxon>
        <taxon>Gentianales</taxon>
        <taxon>Rubiaceae</taxon>
        <taxon>Cinchonoideae</taxon>
        <taxon>Cinchoneae</taxon>
        <taxon>Cinchona</taxon>
    </lineage>
</organism>